<evidence type="ECO:0000313" key="1">
    <source>
        <dbReference type="EMBL" id="KAL0955546.1"/>
    </source>
</evidence>
<reference evidence="2" key="1">
    <citation type="submission" date="2024-06" db="EMBL/GenBank/DDBJ databases">
        <title>Multi-omics analyses provide insights into the biosynthesis of the anticancer antibiotic pleurotin in Hohenbuehelia grisea.</title>
        <authorList>
            <person name="Weaver J.A."/>
            <person name="Alberti F."/>
        </authorList>
    </citation>
    <scope>NUCLEOTIDE SEQUENCE [LARGE SCALE GENOMIC DNA]</scope>
    <source>
        <strain evidence="2">T-177</strain>
    </source>
</reference>
<comment type="caution">
    <text evidence="1">The sequence shown here is derived from an EMBL/GenBank/DDBJ whole genome shotgun (WGS) entry which is preliminary data.</text>
</comment>
<evidence type="ECO:0000313" key="2">
    <source>
        <dbReference type="Proteomes" id="UP001556367"/>
    </source>
</evidence>
<sequence length="189" mass="20751">MARTVALFEEEDVKLSSSGYTNIPPLGQSPGDTMYEAWYKKRICVAPTARKKQQSGHSAYSFSLLTMRLHLLNPKAIVAILASTTVVTARAVTVPDGLANRGRVPPGIYLLLYQNINYDLPGEAIADLNTCINLGSSANDKVSSFEILTTRCWFYLDTNCIGISYNTPNNNPDLRPVGFNDNISSVRCI</sequence>
<keyword evidence="2" id="KW-1185">Reference proteome</keyword>
<name>A0ABR3JIK1_9AGAR</name>
<dbReference type="EMBL" id="JASNQZ010000006">
    <property type="protein sequence ID" value="KAL0955546.1"/>
    <property type="molecule type" value="Genomic_DNA"/>
</dbReference>
<accession>A0ABR3JIK1</accession>
<proteinExistence type="predicted"/>
<gene>
    <name evidence="1" type="ORF">HGRIS_001783</name>
</gene>
<dbReference type="Gene3D" id="2.60.20.10">
    <property type="entry name" value="Crystallins"/>
    <property type="match status" value="1"/>
</dbReference>
<protein>
    <submittedName>
        <fullName evidence="1">Uncharacterized protein</fullName>
    </submittedName>
</protein>
<dbReference type="Proteomes" id="UP001556367">
    <property type="component" value="Unassembled WGS sequence"/>
</dbReference>
<organism evidence="1 2">
    <name type="scientific">Hohenbuehelia grisea</name>
    <dbReference type="NCBI Taxonomy" id="104357"/>
    <lineage>
        <taxon>Eukaryota</taxon>
        <taxon>Fungi</taxon>
        <taxon>Dikarya</taxon>
        <taxon>Basidiomycota</taxon>
        <taxon>Agaricomycotina</taxon>
        <taxon>Agaricomycetes</taxon>
        <taxon>Agaricomycetidae</taxon>
        <taxon>Agaricales</taxon>
        <taxon>Pleurotineae</taxon>
        <taxon>Pleurotaceae</taxon>
        <taxon>Hohenbuehelia</taxon>
    </lineage>
</organism>